<evidence type="ECO:0000259" key="1">
    <source>
        <dbReference type="PROSITE" id="PS50835"/>
    </source>
</evidence>
<dbReference type="AlphaFoldDB" id="X0WZZ0"/>
<dbReference type="InterPro" id="IPR003961">
    <property type="entry name" value="FN3_dom"/>
</dbReference>
<feature type="non-terminal residue" evidence="3">
    <location>
        <position position="246"/>
    </location>
</feature>
<dbReference type="SMART" id="SM00060">
    <property type="entry name" value="FN3"/>
    <property type="match status" value="1"/>
</dbReference>
<evidence type="ECO:0000313" key="3">
    <source>
        <dbReference type="EMBL" id="GAG29963.1"/>
    </source>
</evidence>
<dbReference type="Pfam" id="PF16656">
    <property type="entry name" value="Pur_ac_phosph_N"/>
    <property type="match status" value="1"/>
</dbReference>
<dbReference type="GO" id="GO:0003993">
    <property type="term" value="F:acid phosphatase activity"/>
    <property type="evidence" value="ECO:0007669"/>
    <property type="project" value="InterPro"/>
</dbReference>
<dbReference type="InterPro" id="IPR015914">
    <property type="entry name" value="PAPs_N"/>
</dbReference>
<evidence type="ECO:0000259" key="2">
    <source>
        <dbReference type="PROSITE" id="PS50853"/>
    </source>
</evidence>
<feature type="domain" description="Fibronectin type-III" evidence="2">
    <location>
        <begin position="84"/>
        <end position="177"/>
    </location>
</feature>
<dbReference type="PROSITE" id="PS50835">
    <property type="entry name" value="IG_LIKE"/>
    <property type="match status" value="1"/>
</dbReference>
<accession>X0WZZ0</accession>
<organism evidence="3">
    <name type="scientific">marine sediment metagenome</name>
    <dbReference type="NCBI Taxonomy" id="412755"/>
    <lineage>
        <taxon>unclassified sequences</taxon>
        <taxon>metagenomes</taxon>
        <taxon>ecological metagenomes</taxon>
    </lineage>
</organism>
<gene>
    <name evidence="3" type="ORF">S01H1_69986</name>
</gene>
<name>X0WZZ0_9ZZZZ</name>
<dbReference type="SUPFAM" id="SSF49363">
    <property type="entry name" value="Purple acid phosphatase, N-terminal domain"/>
    <property type="match status" value="1"/>
</dbReference>
<dbReference type="EMBL" id="BARS01046493">
    <property type="protein sequence ID" value="GAG29963.1"/>
    <property type="molecule type" value="Genomic_DNA"/>
</dbReference>
<evidence type="ECO:0008006" key="4">
    <source>
        <dbReference type="Google" id="ProtNLM"/>
    </source>
</evidence>
<proteinExistence type="predicted"/>
<protein>
    <recommendedName>
        <fullName evidence="4">Ig-like domain-containing protein</fullName>
    </recommendedName>
</protein>
<feature type="domain" description="Ig-like" evidence="1">
    <location>
        <begin position="1"/>
        <end position="77"/>
    </location>
</feature>
<dbReference type="CDD" id="cd00063">
    <property type="entry name" value="FN3"/>
    <property type="match status" value="1"/>
</dbReference>
<sequence length="246" mass="25608">DLTCTVTTPSTDADGDTVTYEYEWYKDTVLQPALTTTTTALSATIGSANTAKDETWKCVVTPNDGTEDGPSGEDQVTIGDPAVVITGLRIGHVTRDSAVVNWETNVPASSQVGFDTSSKGSYDDYTWTATGPEPTCHHAVVLAGLTEDTTYYLRAKSTDKYERSAVSDEVSFTTSNLQQPDLAYTGDTSGTCGADVTLAGTLTVSGTPLVGKTLSFICNGWTGTAVTDGTGEGEVTVAAARLGVGT</sequence>
<dbReference type="InterPro" id="IPR007110">
    <property type="entry name" value="Ig-like_dom"/>
</dbReference>
<dbReference type="GO" id="GO:0046872">
    <property type="term" value="F:metal ion binding"/>
    <property type="evidence" value="ECO:0007669"/>
    <property type="project" value="InterPro"/>
</dbReference>
<dbReference type="InterPro" id="IPR008963">
    <property type="entry name" value="Purple_acid_Pase-like_N"/>
</dbReference>
<dbReference type="Gene3D" id="2.60.40.380">
    <property type="entry name" value="Purple acid phosphatase-like, N-terminal"/>
    <property type="match status" value="1"/>
</dbReference>
<comment type="caution">
    <text evidence="3">The sequence shown here is derived from an EMBL/GenBank/DDBJ whole genome shotgun (WGS) entry which is preliminary data.</text>
</comment>
<dbReference type="PROSITE" id="PS50853">
    <property type="entry name" value="FN3"/>
    <property type="match status" value="1"/>
</dbReference>
<feature type="non-terminal residue" evidence="3">
    <location>
        <position position="1"/>
    </location>
</feature>
<reference evidence="3" key="1">
    <citation type="journal article" date="2014" name="Front. Microbiol.">
        <title>High frequency of phylogenetically diverse reductive dehalogenase-homologous genes in deep subseafloor sedimentary metagenomes.</title>
        <authorList>
            <person name="Kawai M."/>
            <person name="Futagami T."/>
            <person name="Toyoda A."/>
            <person name="Takaki Y."/>
            <person name="Nishi S."/>
            <person name="Hori S."/>
            <person name="Arai W."/>
            <person name="Tsubouchi T."/>
            <person name="Morono Y."/>
            <person name="Uchiyama I."/>
            <person name="Ito T."/>
            <person name="Fujiyama A."/>
            <person name="Inagaki F."/>
            <person name="Takami H."/>
        </authorList>
    </citation>
    <scope>NUCLEOTIDE SEQUENCE</scope>
    <source>
        <strain evidence="3">Expedition CK06-06</strain>
    </source>
</reference>